<dbReference type="Proteomes" id="UP000283269">
    <property type="component" value="Unassembled WGS sequence"/>
</dbReference>
<feature type="transmembrane region" description="Helical" evidence="1">
    <location>
        <begin position="184"/>
        <end position="208"/>
    </location>
</feature>
<dbReference type="EMBL" id="NHYD01003342">
    <property type="protein sequence ID" value="PPQ80206.1"/>
    <property type="molecule type" value="Genomic_DNA"/>
</dbReference>
<evidence type="ECO:0000256" key="1">
    <source>
        <dbReference type="SAM" id="Phobius"/>
    </source>
</evidence>
<keyword evidence="2" id="KW-0732">Signal</keyword>
<comment type="caution">
    <text evidence="3">The sequence shown here is derived from an EMBL/GenBank/DDBJ whole genome shotgun (WGS) entry which is preliminary data.</text>
</comment>
<keyword evidence="1" id="KW-0472">Membrane</keyword>
<evidence type="ECO:0008006" key="5">
    <source>
        <dbReference type="Google" id="ProtNLM"/>
    </source>
</evidence>
<dbReference type="AlphaFoldDB" id="A0A409WNX6"/>
<proteinExistence type="predicted"/>
<dbReference type="OrthoDB" id="3233375at2759"/>
<name>A0A409WNX6_PSICY</name>
<sequence>MRLSALAAFVAGAGIAQVAAAPIRVIIISKNNNPLDGHVLSHPIPLPPNVATMNVIQGKSGMPMRHGCGGGRMGRIRQKGIEISNAFRQALGMPLIEMAPHHPHHPHLKPLAPNGGNMHETKVGMLQVLPHPVFGSPIGNSEIPGPHRHHHPHHHVHHISGHGSSFSTRLAHSLMNLGRWEGRAVAFVLGCGIGVLLRMFWVLAIVLIRSIKGSGEDEHEYSHITIIEEYDNDAPIRSSPPTYTYPVDEKIAIESDAPKAPIADESK</sequence>
<organism evidence="3 4">
    <name type="scientific">Psilocybe cyanescens</name>
    <dbReference type="NCBI Taxonomy" id="93625"/>
    <lineage>
        <taxon>Eukaryota</taxon>
        <taxon>Fungi</taxon>
        <taxon>Dikarya</taxon>
        <taxon>Basidiomycota</taxon>
        <taxon>Agaricomycotina</taxon>
        <taxon>Agaricomycetes</taxon>
        <taxon>Agaricomycetidae</taxon>
        <taxon>Agaricales</taxon>
        <taxon>Agaricineae</taxon>
        <taxon>Strophariaceae</taxon>
        <taxon>Psilocybe</taxon>
    </lineage>
</organism>
<keyword evidence="1" id="KW-1133">Transmembrane helix</keyword>
<evidence type="ECO:0000313" key="4">
    <source>
        <dbReference type="Proteomes" id="UP000283269"/>
    </source>
</evidence>
<dbReference type="InParanoid" id="A0A409WNX6"/>
<evidence type="ECO:0000256" key="2">
    <source>
        <dbReference type="SAM" id="SignalP"/>
    </source>
</evidence>
<keyword evidence="1" id="KW-0812">Transmembrane</keyword>
<feature type="signal peptide" evidence="2">
    <location>
        <begin position="1"/>
        <end position="20"/>
    </location>
</feature>
<protein>
    <recommendedName>
        <fullName evidence="5">Copper transporter</fullName>
    </recommendedName>
</protein>
<accession>A0A409WNX6</accession>
<evidence type="ECO:0000313" key="3">
    <source>
        <dbReference type="EMBL" id="PPQ80206.1"/>
    </source>
</evidence>
<keyword evidence="4" id="KW-1185">Reference proteome</keyword>
<feature type="chain" id="PRO_5019445541" description="Copper transporter" evidence="2">
    <location>
        <begin position="21"/>
        <end position="267"/>
    </location>
</feature>
<gene>
    <name evidence="3" type="ORF">CVT25_003559</name>
</gene>
<reference evidence="3 4" key="1">
    <citation type="journal article" date="2018" name="Evol. Lett.">
        <title>Horizontal gene cluster transfer increased hallucinogenic mushroom diversity.</title>
        <authorList>
            <person name="Reynolds H.T."/>
            <person name="Vijayakumar V."/>
            <person name="Gluck-Thaler E."/>
            <person name="Korotkin H.B."/>
            <person name="Matheny P.B."/>
            <person name="Slot J.C."/>
        </authorList>
    </citation>
    <scope>NUCLEOTIDE SEQUENCE [LARGE SCALE GENOMIC DNA]</scope>
    <source>
        <strain evidence="3 4">2631</strain>
    </source>
</reference>